<feature type="non-terminal residue" evidence="2">
    <location>
        <position position="1"/>
    </location>
</feature>
<dbReference type="AlphaFoldDB" id="A0A4T0X3Q4"/>
<evidence type="ECO:0000313" key="3">
    <source>
        <dbReference type="Proteomes" id="UP000307173"/>
    </source>
</evidence>
<organism evidence="2 3">
    <name type="scientific">Pichia inconspicua</name>
    <dbReference type="NCBI Taxonomy" id="52247"/>
    <lineage>
        <taxon>Eukaryota</taxon>
        <taxon>Fungi</taxon>
        <taxon>Dikarya</taxon>
        <taxon>Ascomycota</taxon>
        <taxon>Saccharomycotina</taxon>
        <taxon>Pichiomycetes</taxon>
        <taxon>Pichiales</taxon>
        <taxon>Pichiaceae</taxon>
        <taxon>Pichia</taxon>
    </lineage>
</organism>
<comment type="caution">
    <text evidence="2">The sequence shown here is derived from an EMBL/GenBank/DDBJ whole genome shotgun (WGS) entry which is preliminary data.</text>
</comment>
<accession>A0A4T0X3Q4</accession>
<gene>
    <name evidence="2" type="ORF">CANINC_001927</name>
</gene>
<evidence type="ECO:0000256" key="1">
    <source>
        <dbReference type="SAM" id="MobiDB-lite"/>
    </source>
</evidence>
<proteinExistence type="predicted"/>
<dbReference type="EMBL" id="SELW01000292">
    <property type="protein sequence ID" value="TID29492.1"/>
    <property type="molecule type" value="Genomic_DNA"/>
</dbReference>
<evidence type="ECO:0000313" key="2">
    <source>
        <dbReference type="EMBL" id="TID29492.1"/>
    </source>
</evidence>
<feature type="non-terminal residue" evidence="2">
    <location>
        <position position="65"/>
    </location>
</feature>
<sequence length="65" mass="6068">DSGDDGGRLAVGVGGGDVGDDVCDHAAVGVCQHSGVVSRSGAWDSGDDGGRLAVGVGGGDVGDDV</sequence>
<feature type="region of interest" description="Disordered" evidence="1">
    <location>
        <begin position="37"/>
        <end position="65"/>
    </location>
</feature>
<reference evidence="2 3" key="1">
    <citation type="journal article" date="2019" name="Front. Genet.">
        <title>Whole-Genome Sequencing of the Opportunistic Yeast Pathogen Candida inconspicua Uncovers Its Hybrid Origin.</title>
        <authorList>
            <person name="Mixao V."/>
            <person name="Hansen A.P."/>
            <person name="Saus E."/>
            <person name="Boekhout T."/>
            <person name="Lass-Florl C."/>
            <person name="Gabaldon T."/>
        </authorList>
    </citation>
    <scope>NUCLEOTIDE SEQUENCE [LARGE SCALE GENOMIC DNA]</scope>
    <source>
        <strain evidence="2 3">CBS 180</strain>
    </source>
</reference>
<keyword evidence="3" id="KW-1185">Reference proteome</keyword>
<dbReference type="Proteomes" id="UP000307173">
    <property type="component" value="Unassembled WGS sequence"/>
</dbReference>
<name>A0A4T0X3Q4_9ASCO</name>
<feature type="compositionally biased region" description="Gly residues" evidence="1">
    <location>
        <begin position="55"/>
        <end position="65"/>
    </location>
</feature>
<protein>
    <submittedName>
        <fullName evidence="2">Uncharacterized protein</fullName>
    </submittedName>
</protein>